<evidence type="ECO:0000313" key="3">
    <source>
        <dbReference type="Proteomes" id="UP000503018"/>
    </source>
</evidence>
<dbReference type="PANTHER" id="PTHR34203:SF15">
    <property type="entry name" value="SLL1173 PROTEIN"/>
    <property type="match status" value="1"/>
</dbReference>
<keyword evidence="3" id="KW-1185">Reference proteome</keyword>
<dbReference type="Proteomes" id="UP000503018">
    <property type="component" value="Chromosome"/>
</dbReference>
<keyword evidence="2" id="KW-0489">Methyltransferase</keyword>
<evidence type="ECO:0000313" key="2">
    <source>
        <dbReference type="EMBL" id="QJQ32573.1"/>
    </source>
</evidence>
<dbReference type="GO" id="GO:0032259">
    <property type="term" value="P:methylation"/>
    <property type="evidence" value="ECO:0007669"/>
    <property type="project" value="UniProtKB-KW"/>
</dbReference>
<dbReference type="KEGG" id="slan:GV829_09005"/>
<organism evidence="2 3">
    <name type="scientific">Sphingomonas lacunae</name>
    <dbReference type="NCBI Taxonomy" id="2698828"/>
    <lineage>
        <taxon>Bacteria</taxon>
        <taxon>Pseudomonadati</taxon>
        <taxon>Pseudomonadota</taxon>
        <taxon>Alphaproteobacteria</taxon>
        <taxon>Sphingomonadales</taxon>
        <taxon>Sphingomonadaceae</taxon>
        <taxon>Sphingomonas</taxon>
    </lineage>
</organism>
<gene>
    <name evidence="2" type="ORF">GV829_09005</name>
</gene>
<reference evidence="2 3" key="1">
    <citation type="submission" date="2020-01" db="EMBL/GenBank/DDBJ databases">
        <title>Sphingomonas sp. strain CSW-10.</title>
        <authorList>
            <person name="Chen W.-M."/>
        </authorList>
    </citation>
    <scope>NUCLEOTIDE SEQUENCE [LARGE SCALE GENOMIC DNA]</scope>
    <source>
        <strain evidence="2 3">CSW-10</strain>
    </source>
</reference>
<dbReference type="RefSeq" id="WP_169945967.1">
    <property type="nucleotide sequence ID" value="NZ_CP053015.1"/>
</dbReference>
<sequence length="269" mass="29720">MIGGFWRYGLIKTLRKAYWLSLARGRARQQDSEQRSQGAGMTAYGVLMQQNWHDRTFVYCHAGIYGRFLADRLEQRASAFTFVDIGANQGLYSLIAGRNPACRRAIAFEPVSATFATLQSNIMANGLDQKIQPLRLAISDQAGPLTITVPDGHSGMASLVTSPDRQSVNSRTETIEAVTADRLDTLLDGDDPLIVKVDVEGQELAVIRQLLKSAIAPRIAAIFYEVDTRWSDSATIAQLLRDSGFAHFRKVGFGHHFDMMASRSPQQGI</sequence>
<accession>A0A6M4ATZ4</accession>
<dbReference type="SUPFAM" id="SSF53335">
    <property type="entry name" value="S-adenosyl-L-methionine-dependent methyltransferases"/>
    <property type="match status" value="1"/>
</dbReference>
<dbReference type="InterPro" id="IPR029063">
    <property type="entry name" value="SAM-dependent_MTases_sf"/>
</dbReference>
<dbReference type="NCBIfam" id="TIGR01444">
    <property type="entry name" value="fkbM_fam"/>
    <property type="match status" value="1"/>
</dbReference>
<dbReference type="InterPro" id="IPR006342">
    <property type="entry name" value="FkbM_mtfrase"/>
</dbReference>
<dbReference type="AlphaFoldDB" id="A0A6M4ATZ4"/>
<keyword evidence="2" id="KW-0808">Transferase</keyword>
<dbReference type="EMBL" id="CP053015">
    <property type="protein sequence ID" value="QJQ32573.1"/>
    <property type="molecule type" value="Genomic_DNA"/>
</dbReference>
<dbReference type="Gene3D" id="3.40.50.150">
    <property type="entry name" value="Vaccinia Virus protein VP39"/>
    <property type="match status" value="1"/>
</dbReference>
<evidence type="ECO:0000259" key="1">
    <source>
        <dbReference type="Pfam" id="PF05050"/>
    </source>
</evidence>
<protein>
    <submittedName>
        <fullName evidence="2">FkbM family methyltransferase</fullName>
    </submittedName>
</protein>
<dbReference type="Pfam" id="PF05050">
    <property type="entry name" value="Methyltransf_21"/>
    <property type="match status" value="1"/>
</dbReference>
<proteinExistence type="predicted"/>
<name>A0A6M4ATZ4_9SPHN</name>
<dbReference type="InterPro" id="IPR052514">
    <property type="entry name" value="SAM-dependent_MTase"/>
</dbReference>
<dbReference type="PANTHER" id="PTHR34203">
    <property type="entry name" value="METHYLTRANSFERASE, FKBM FAMILY PROTEIN"/>
    <property type="match status" value="1"/>
</dbReference>
<feature type="domain" description="Methyltransferase FkbM" evidence="1">
    <location>
        <begin position="84"/>
        <end position="245"/>
    </location>
</feature>
<dbReference type="GO" id="GO:0008168">
    <property type="term" value="F:methyltransferase activity"/>
    <property type="evidence" value="ECO:0007669"/>
    <property type="project" value="UniProtKB-KW"/>
</dbReference>